<dbReference type="RefSeq" id="WP_311366684.1">
    <property type="nucleotide sequence ID" value="NZ_JAVRIC010000047.1"/>
</dbReference>
<gene>
    <name evidence="2" type="ORF">RM530_18185</name>
</gene>
<reference evidence="2 3" key="1">
    <citation type="submission" date="2023-09" db="EMBL/GenBank/DDBJ databases">
        <authorList>
            <person name="Rey-Velasco X."/>
        </authorList>
    </citation>
    <scope>NUCLEOTIDE SEQUENCE [LARGE SCALE GENOMIC DNA]</scope>
    <source>
        <strain evidence="2 3">W345</strain>
    </source>
</reference>
<sequence>MAFNEMKTLLAAGAVALLLGLAGCEADSDTVDVGGDSEPTPGSIVDVNDCQVPVGDTLCVLGGPDHAGGLVDVLLAEDGPLGPIAGAINVSALTDTLAFMLENDGDLASLVESLIASGQLTEGLQLLLLGDENGEGGLADILSGLLLPNEEGEGLVALFGEDGIPGLVQALLVDGTSSDCQAPLGTLCLIAGDGSDQVGLVDLLLTSDGVLGALSLTLTGDVTDDLVAVLGDLLESDGSLGDLVQGLLADGQLAEGLQVLLIGNPDEGVQSGLVQALDSLLGGLGGIITDVIGFVQGLFP</sequence>
<dbReference type="Proteomes" id="UP001254608">
    <property type="component" value="Unassembled WGS sequence"/>
</dbReference>
<dbReference type="PROSITE" id="PS51257">
    <property type="entry name" value="PROKAR_LIPOPROTEIN"/>
    <property type="match status" value="1"/>
</dbReference>
<name>A0ABU2WNV3_9GAMM</name>
<evidence type="ECO:0000256" key="1">
    <source>
        <dbReference type="SAM" id="SignalP"/>
    </source>
</evidence>
<dbReference type="EMBL" id="JAVRIC010000047">
    <property type="protein sequence ID" value="MDT0499274.1"/>
    <property type="molecule type" value="Genomic_DNA"/>
</dbReference>
<feature type="chain" id="PRO_5047533559" evidence="1">
    <location>
        <begin position="27"/>
        <end position="300"/>
    </location>
</feature>
<keyword evidence="1" id="KW-0732">Signal</keyword>
<keyword evidence="3" id="KW-1185">Reference proteome</keyword>
<comment type="caution">
    <text evidence="2">The sequence shown here is derived from an EMBL/GenBank/DDBJ whole genome shotgun (WGS) entry which is preliminary data.</text>
</comment>
<evidence type="ECO:0000313" key="3">
    <source>
        <dbReference type="Proteomes" id="UP001254608"/>
    </source>
</evidence>
<evidence type="ECO:0000313" key="2">
    <source>
        <dbReference type="EMBL" id="MDT0499274.1"/>
    </source>
</evidence>
<proteinExistence type="predicted"/>
<protein>
    <submittedName>
        <fullName evidence="2">Uncharacterized protein</fullName>
    </submittedName>
</protein>
<organism evidence="2 3">
    <name type="scientific">Banduia mediterranea</name>
    <dbReference type="NCBI Taxonomy" id="3075609"/>
    <lineage>
        <taxon>Bacteria</taxon>
        <taxon>Pseudomonadati</taxon>
        <taxon>Pseudomonadota</taxon>
        <taxon>Gammaproteobacteria</taxon>
        <taxon>Nevskiales</taxon>
        <taxon>Algiphilaceae</taxon>
        <taxon>Banduia</taxon>
    </lineage>
</organism>
<feature type="signal peptide" evidence="1">
    <location>
        <begin position="1"/>
        <end position="26"/>
    </location>
</feature>
<accession>A0ABU2WNV3</accession>